<feature type="transmembrane region" description="Helical" evidence="6">
    <location>
        <begin position="411"/>
        <end position="430"/>
    </location>
</feature>
<dbReference type="InterPro" id="IPR002293">
    <property type="entry name" value="AA/rel_permease1"/>
</dbReference>
<evidence type="ECO:0000256" key="1">
    <source>
        <dbReference type="ARBA" id="ARBA00004141"/>
    </source>
</evidence>
<dbReference type="EMBL" id="LIUT01000008">
    <property type="protein sequence ID" value="KOR76207.1"/>
    <property type="molecule type" value="Genomic_DNA"/>
</dbReference>
<feature type="transmembrane region" description="Helical" evidence="6">
    <location>
        <begin position="34"/>
        <end position="56"/>
    </location>
</feature>
<reference evidence="8" key="1">
    <citation type="submission" date="2015-08" db="EMBL/GenBank/DDBJ databases">
        <title>Genome sequencing project for genomic taxonomy and phylogenomics of Bacillus-like bacteria.</title>
        <authorList>
            <person name="Liu B."/>
            <person name="Wang J."/>
            <person name="Zhu Y."/>
            <person name="Liu G."/>
            <person name="Chen Q."/>
            <person name="Chen Z."/>
            <person name="Lan J."/>
            <person name="Che J."/>
            <person name="Ge C."/>
            <person name="Shi H."/>
            <person name="Pan Z."/>
            <person name="Liu X."/>
        </authorList>
    </citation>
    <scope>NUCLEOTIDE SEQUENCE [LARGE SCALE GENOMIC DNA]</scope>
    <source>
        <strain evidence="8">FJAT-22460</strain>
    </source>
</reference>
<name>A0A0M1N222_9BACL</name>
<keyword evidence="2" id="KW-0813">Transport</keyword>
<dbReference type="OrthoDB" id="9762947at2"/>
<dbReference type="GO" id="GO:0015171">
    <property type="term" value="F:amino acid transmembrane transporter activity"/>
    <property type="evidence" value="ECO:0007669"/>
    <property type="project" value="TreeGrafter"/>
</dbReference>
<proteinExistence type="predicted"/>
<dbReference type="Proteomes" id="UP000036932">
    <property type="component" value="Unassembled WGS sequence"/>
</dbReference>
<sequence>MSLKHNLLRKKPIPIIQDGEVRTALKKQLGVMDLIVLGVGSIVGTGIFVLTGVTAATHAGPGLIVSFLLAGLVCAFCALCYAEFASSVPVTGSAYTYSYSTFGEGFAWLMGWDLLLEYGFASALVSSSWSGYVQSILGGFGIHLPTAITSAFNPGKGTYVDIPAIFIALLITWIVSRGAKESTRLNTFMVYLKVAVILLFIGVGIFYVKPENWTPFLPFGMEGVMTGAAIAFLAYIGFDVIATAAEEVKQPQKSLPIGILGSLLIVSVLYIAVTAVLTGLVPYNLLNVKDPVAFALLYIQQDWMSYFISLGAIAGLTTVLMGVMFGQSRLLYALGRDGLLPKKMSSVNPKTKSPEFSTWVSGICIAVLSGFVPLGNLADLASIGTLFAFITVSLGIIVLRKTHPDLKRSFRVPFVPWLPLIAVLSCVYLLTTLQRITWIGFIIWIGIGIIIYAIYGYRHSALAKDESSDRP</sequence>
<protein>
    <submittedName>
        <fullName evidence="7">Amino acid permease</fullName>
    </submittedName>
</protein>
<dbReference type="GO" id="GO:0016020">
    <property type="term" value="C:membrane"/>
    <property type="evidence" value="ECO:0007669"/>
    <property type="project" value="UniProtKB-SubCell"/>
</dbReference>
<dbReference type="AlphaFoldDB" id="A0A0M1N222"/>
<keyword evidence="8" id="KW-1185">Reference proteome</keyword>
<feature type="transmembrane region" description="Helical" evidence="6">
    <location>
        <begin position="158"/>
        <end position="176"/>
    </location>
</feature>
<dbReference type="PIRSF" id="PIRSF006060">
    <property type="entry name" value="AA_transporter"/>
    <property type="match status" value="1"/>
</dbReference>
<evidence type="ECO:0000256" key="4">
    <source>
        <dbReference type="ARBA" id="ARBA00022989"/>
    </source>
</evidence>
<evidence type="ECO:0000256" key="5">
    <source>
        <dbReference type="ARBA" id="ARBA00023136"/>
    </source>
</evidence>
<feature type="transmembrane region" description="Helical" evidence="6">
    <location>
        <begin position="257"/>
        <end position="283"/>
    </location>
</feature>
<dbReference type="Gene3D" id="1.20.1740.10">
    <property type="entry name" value="Amino acid/polyamine transporter I"/>
    <property type="match status" value="1"/>
</dbReference>
<keyword evidence="4 6" id="KW-1133">Transmembrane helix</keyword>
<feature type="transmembrane region" description="Helical" evidence="6">
    <location>
        <begin position="380"/>
        <end position="399"/>
    </location>
</feature>
<evidence type="ECO:0000313" key="7">
    <source>
        <dbReference type="EMBL" id="KOR76207.1"/>
    </source>
</evidence>
<gene>
    <name evidence="7" type="ORF">AM231_26655</name>
</gene>
<dbReference type="PANTHER" id="PTHR43243">
    <property type="entry name" value="INNER MEMBRANE TRANSPORTER YGJI-RELATED"/>
    <property type="match status" value="1"/>
</dbReference>
<comment type="caution">
    <text evidence="7">The sequence shown here is derived from an EMBL/GenBank/DDBJ whole genome shotgun (WGS) entry which is preliminary data.</text>
</comment>
<comment type="subcellular location">
    <subcellularLocation>
        <location evidence="1">Membrane</location>
        <topology evidence="1">Multi-pass membrane protein</topology>
    </subcellularLocation>
</comment>
<evidence type="ECO:0000313" key="8">
    <source>
        <dbReference type="Proteomes" id="UP000036932"/>
    </source>
</evidence>
<dbReference type="PANTHER" id="PTHR43243:SF4">
    <property type="entry name" value="CATIONIC AMINO ACID TRANSPORTER 4"/>
    <property type="match status" value="1"/>
</dbReference>
<evidence type="ECO:0000256" key="2">
    <source>
        <dbReference type="ARBA" id="ARBA00022448"/>
    </source>
</evidence>
<organism evidence="7 8">
    <name type="scientific">Paenibacillus solani</name>
    <dbReference type="NCBI Taxonomy" id="1705565"/>
    <lineage>
        <taxon>Bacteria</taxon>
        <taxon>Bacillati</taxon>
        <taxon>Bacillota</taxon>
        <taxon>Bacilli</taxon>
        <taxon>Bacillales</taxon>
        <taxon>Paenibacillaceae</taxon>
        <taxon>Paenibacillus</taxon>
    </lineage>
</organism>
<feature type="transmembrane region" description="Helical" evidence="6">
    <location>
        <begin position="436"/>
        <end position="455"/>
    </location>
</feature>
<feature type="transmembrane region" description="Helical" evidence="6">
    <location>
        <begin position="132"/>
        <end position="152"/>
    </location>
</feature>
<dbReference type="PATRIC" id="fig|1705565.3.peg.1547"/>
<feature type="transmembrane region" description="Helical" evidence="6">
    <location>
        <begin position="356"/>
        <end position="374"/>
    </location>
</feature>
<feature type="transmembrane region" description="Helical" evidence="6">
    <location>
        <begin position="105"/>
        <end position="125"/>
    </location>
</feature>
<keyword evidence="3 6" id="KW-0812">Transmembrane</keyword>
<keyword evidence="5 6" id="KW-0472">Membrane</keyword>
<dbReference type="Pfam" id="PF13520">
    <property type="entry name" value="AA_permease_2"/>
    <property type="match status" value="1"/>
</dbReference>
<dbReference type="RefSeq" id="WP_054405348.1">
    <property type="nucleotide sequence ID" value="NZ_LIUT01000008.1"/>
</dbReference>
<feature type="transmembrane region" description="Helical" evidence="6">
    <location>
        <begin position="188"/>
        <end position="208"/>
    </location>
</feature>
<evidence type="ECO:0000256" key="6">
    <source>
        <dbReference type="SAM" id="Phobius"/>
    </source>
</evidence>
<feature type="transmembrane region" description="Helical" evidence="6">
    <location>
        <begin position="303"/>
        <end position="335"/>
    </location>
</feature>
<accession>A0A0M1N222</accession>
<evidence type="ECO:0000256" key="3">
    <source>
        <dbReference type="ARBA" id="ARBA00022692"/>
    </source>
</evidence>
<feature type="transmembrane region" description="Helical" evidence="6">
    <location>
        <begin position="228"/>
        <end position="245"/>
    </location>
</feature>
<feature type="transmembrane region" description="Helical" evidence="6">
    <location>
        <begin position="63"/>
        <end position="85"/>
    </location>
</feature>